<feature type="transmembrane region" description="Helical" evidence="1">
    <location>
        <begin position="58"/>
        <end position="74"/>
    </location>
</feature>
<keyword evidence="3" id="KW-1185">Reference proteome</keyword>
<evidence type="ECO:0000313" key="2">
    <source>
        <dbReference type="EMBL" id="OWK35037.1"/>
    </source>
</evidence>
<gene>
    <name evidence="2" type="ORF">FRUB_09879</name>
</gene>
<sequence length="75" mass="8466">MLAAVSYDRRRLLIRAFVFGGIGCCFPPVTLYACYLIVQAVRRPEPMAYVDYFELCRTLTIIGIGTAIWIAYLLG</sequence>
<organism evidence="2 3">
    <name type="scientific">Fimbriiglobus ruber</name>
    <dbReference type="NCBI Taxonomy" id="1908690"/>
    <lineage>
        <taxon>Bacteria</taxon>
        <taxon>Pseudomonadati</taxon>
        <taxon>Planctomycetota</taxon>
        <taxon>Planctomycetia</taxon>
        <taxon>Gemmatales</taxon>
        <taxon>Gemmataceae</taxon>
        <taxon>Fimbriiglobus</taxon>
    </lineage>
</organism>
<reference evidence="3" key="1">
    <citation type="submission" date="2017-06" db="EMBL/GenBank/DDBJ databases">
        <title>Genome analysis of Fimbriiglobus ruber SP5, the first member of the order Planctomycetales with confirmed chitinolytic capability.</title>
        <authorList>
            <person name="Ravin N.V."/>
            <person name="Rakitin A.L."/>
            <person name="Ivanova A.A."/>
            <person name="Beletsky A.V."/>
            <person name="Kulichevskaya I.S."/>
            <person name="Mardanov A.V."/>
            <person name="Dedysh S.N."/>
        </authorList>
    </citation>
    <scope>NUCLEOTIDE SEQUENCE [LARGE SCALE GENOMIC DNA]</scope>
    <source>
        <strain evidence="3">SP5</strain>
    </source>
</reference>
<dbReference type="EMBL" id="NIDE01000019">
    <property type="protein sequence ID" value="OWK35037.1"/>
    <property type="molecule type" value="Genomic_DNA"/>
</dbReference>
<comment type="caution">
    <text evidence="2">The sequence shown here is derived from an EMBL/GenBank/DDBJ whole genome shotgun (WGS) entry which is preliminary data.</text>
</comment>
<protein>
    <submittedName>
        <fullName evidence="2">Uncharacterized protein</fullName>
    </submittedName>
</protein>
<keyword evidence="1" id="KW-0812">Transmembrane</keyword>
<dbReference type="AlphaFoldDB" id="A0A225DG22"/>
<evidence type="ECO:0000313" key="3">
    <source>
        <dbReference type="Proteomes" id="UP000214646"/>
    </source>
</evidence>
<accession>A0A225DG22</accession>
<dbReference type="Proteomes" id="UP000214646">
    <property type="component" value="Unassembled WGS sequence"/>
</dbReference>
<proteinExistence type="predicted"/>
<feature type="transmembrane region" description="Helical" evidence="1">
    <location>
        <begin position="12"/>
        <end position="38"/>
    </location>
</feature>
<name>A0A225DG22_9BACT</name>
<keyword evidence="1" id="KW-1133">Transmembrane helix</keyword>
<evidence type="ECO:0000256" key="1">
    <source>
        <dbReference type="SAM" id="Phobius"/>
    </source>
</evidence>
<keyword evidence="1" id="KW-0472">Membrane</keyword>